<dbReference type="AlphaFoldDB" id="A0A8C3R1I3"/>
<proteinExistence type="predicted"/>
<organism evidence="1 2">
    <name type="scientific">Cyanoderma ruficeps</name>
    <name type="common">rufous-capped babbler</name>
    <dbReference type="NCBI Taxonomy" id="181631"/>
    <lineage>
        <taxon>Eukaryota</taxon>
        <taxon>Metazoa</taxon>
        <taxon>Chordata</taxon>
        <taxon>Craniata</taxon>
        <taxon>Vertebrata</taxon>
        <taxon>Euteleostomi</taxon>
        <taxon>Archelosauria</taxon>
        <taxon>Archosauria</taxon>
        <taxon>Dinosauria</taxon>
        <taxon>Saurischia</taxon>
        <taxon>Theropoda</taxon>
        <taxon>Coelurosauria</taxon>
        <taxon>Aves</taxon>
        <taxon>Neognathae</taxon>
        <taxon>Neoaves</taxon>
        <taxon>Telluraves</taxon>
        <taxon>Australaves</taxon>
        <taxon>Passeriformes</taxon>
        <taxon>Sylvioidea</taxon>
        <taxon>Timaliidae</taxon>
        <taxon>Cyanoderma</taxon>
    </lineage>
</organism>
<accession>A0A8C3R1I3</accession>
<reference evidence="1" key="2">
    <citation type="submission" date="2025-09" db="UniProtKB">
        <authorList>
            <consortium name="Ensembl"/>
        </authorList>
    </citation>
    <scope>IDENTIFICATION</scope>
</reference>
<evidence type="ECO:0000313" key="1">
    <source>
        <dbReference type="Ensembl" id="ENSCRFP00000013726.1"/>
    </source>
</evidence>
<sequence>QEEKATWTLRAAGGLVPSLAPHGHPGAPAGLSGRRHCPHRLLTTFRPLTPPVPAFVPCPKKRLLPLPGQGARGGQTFSRARCVHGSARANLHRNLGCAGMEQEGTLISPRCTECSVLKLGASHAASHTKSLGYICIFHGS</sequence>
<dbReference type="Ensembl" id="ENSCRFT00000014206.1">
    <property type="protein sequence ID" value="ENSCRFP00000013726.1"/>
    <property type="gene ID" value="ENSCRFG00000010626.1"/>
</dbReference>
<reference evidence="1" key="1">
    <citation type="submission" date="2025-08" db="UniProtKB">
        <authorList>
            <consortium name="Ensembl"/>
        </authorList>
    </citation>
    <scope>IDENTIFICATION</scope>
</reference>
<dbReference type="Proteomes" id="UP000694396">
    <property type="component" value="Unplaced"/>
</dbReference>
<name>A0A8C3R1I3_9PASS</name>
<keyword evidence="2" id="KW-1185">Reference proteome</keyword>
<evidence type="ECO:0000313" key="2">
    <source>
        <dbReference type="Proteomes" id="UP000694396"/>
    </source>
</evidence>
<protein>
    <submittedName>
        <fullName evidence="1">Uncharacterized protein</fullName>
    </submittedName>
</protein>